<dbReference type="GO" id="GO:0016740">
    <property type="term" value="F:transferase activity"/>
    <property type="evidence" value="ECO:0007669"/>
    <property type="project" value="UniProtKB-KW"/>
</dbReference>
<dbReference type="AlphaFoldDB" id="A0A0K6IBA2"/>
<organism evidence="3 4">
    <name type="scientific">Pannonibacter indicus</name>
    <dbReference type="NCBI Taxonomy" id="466044"/>
    <lineage>
        <taxon>Bacteria</taxon>
        <taxon>Pseudomonadati</taxon>
        <taxon>Pseudomonadota</taxon>
        <taxon>Alphaproteobacteria</taxon>
        <taxon>Hyphomicrobiales</taxon>
        <taxon>Stappiaceae</taxon>
        <taxon>Pannonibacter</taxon>
    </lineage>
</organism>
<sequence length="410" mass="44692">MHRSAGTAARSIDRTEFPTSPAAPLPVPANSPALTVVQNLGEARSRWLQLQAAGIYSHYQRFDWLEAWHVHVGSALGVRPLIIIREDASGPAMILPLALNRRGGATVLEWMGWQQGNQNTGLWRADAYAAADPVELSRLLLQAAREAGASLVDLRNIPLTWEGRPHPLAHQGTPAKDAVFRGAVAEPYATLRTRLQSKDSRKKDARKQKALEALPGFAVRTLETAAEIEAGLDTLISQRQERARQTGIPSGFSAPGQRAFLRKLLLEGAGKSFPALQIKVLEAEGEVLAAYLSGLSGNTCYAYANSIGTGSHAQFSPGIVLLSSLIAACCEDPAIRTLDLGLGDERYKHPWTQPEPLCDLVLAADMRGRLIRLVLDIRRTLVRRLRQTPALWTGVRAVRRFAAALRRLTG</sequence>
<proteinExistence type="predicted"/>
<dbReference type="Proteomes" id="UP000183900">
    <property type="component" value="Unassembled WGS sequence"/>
</dbReference>
<dbReference type="InterPro" id="IPR016181">
    <property type="entry name" value="Acyl_CoA_acyltransferase"/>
</dbReference>
<protein>
    <submittedName>
        <fullName evidence="3">Acetyltransferase involved in cellulose biosynthesis, CelD/BcsL family</fullName>
    </submittedName>
</protein>
<accession>A0A0K6IBA2</accession>
<gene>
    <name evidence="3" type="ORF">Ga0061067_11837</name>
</gene>
<dbReference type="SUPFAM" id="SSF55729">
    <property type="entry name" value="Acyl-CoA N-acyltransferases (Nat)"/>
    <property type="match status" value="1"/>
</dbReference>
<evidence type="ECO:0000256" key="1">
    <source>
        <dbReference type="SAM" id="MobiDB-lite"/>
    </source>
</evidence>
<reference evidence="4" key="1">
    <citation type="submission" date="2015-08" db="EMBL/GenBank/DDBJ databases">
        <authorList>
            <person name="Varghese N."/>
        </authorList>
    </citation>
    <scope>NUCLEOTIDE SEQUENCE [LARGE SCALE GENOMIC DNA]</scope>
    <source>
        <strain evidence="4">DSM 23407</strain>
    </source>
</reference>
<evidence type="ECO:0000259" key="2">
    <source>
        <dbReference type="Pfam" id="PF13480"/>
    </source>
</evidence>
<dbReference type="Pfam" id="PF13480">
    <property type="entry name" value="Acetyltransf_6"/>
    <property type="match status" value="1"/>
</dbReference>
<evidence type="ECO:0000313" key="3">
    <source>
        <dbReference type="EMBL" id="CUB00386.1"/>
    </source>
</evidence>
<dbReference type="EMBL" id="CYHE01000018">
    <property type="protein sequence ID" value="CUB00386.1"/>
    <property type="molecule type" value="Genomic_DNA"/>
</dbReference>
<evidence type="ECO:0000313" key="4">
    <source>
        <dbReference type="Proteomes" id="UP000183900"/>
    </source>
</evidence>
<dbReference type="InterPro" id="IPR038740">
    <property type="entry name" value="BioF2-like_GNAT_dom"/>
</dbReference>
<dbReference type="RefSeq" id="WP_167345154.1">
    <property type="nucleotide sequence ID" value="NZ_CYHE01000018.1"/>
</dbReference>
<feature type="domain" description="BioF2-like acetyltransferase" evidence="2">
    <location>
        <begin position="200"/>
        <end position="349"/>
    </location>
</feature>
<keyword evidence="4" id="KW-1185">Reference proteome</keyword>
<feature type="region of interest" description="Disordered" evidence="1">
    <location>
        <begin position="1"/>
        <end position="28"/>
    </location>
</feature>
<name>A0A0K6IBA2_9HYPH</name>
<keyword evidence="3" id="KW-0808">Transferase</keyword>